<dbReference type="InterPro" id="IPR043502">
    <property type="entry name" value="DNA/RNA_pol_sf"/>
</dbReference>
<dbReference type="SUPFAM" id="SSF56672">
    <property type="entry name" value="DNA/RNA polymerases"/>
    <property type="match status" value="1"/>
</dbReference>
<dbReference type="EMBL" id="QGNW01001445">
    <property type="protein sequence ID" value="RVW41126.1"/>
    <property type="molecule type" value="Genomic_DNA"/>
</dbReference>
<evidence type="ECO:0000313" key="5">
    <source>
        <dbReference type="Proteomes" id="UP000288805"/>
    </source>
</evidence>
<accession>A0A438E011</accession>
<name>A0A438E011_VITVI</name>
<evidence type="ECO:0000313" key="4">
    <source>
        <dbReference type="EMBL" id="RVW41126.1"/>
    </source>
</evidence>
<dbReference type="InterPro" id="IPR013103">
    <property type="entry name" value="RVT_2"/>
</dbReference>
<dbReference type="PANTHER" id="PTHR11439:SF467">
    <property type="entry name" value="INTEGRASE CATALYTIC DOMAIN-CONTAINING PROTEIN"/>
    <property type="match status" value="1"/>
</dbReference>
<reference evidence="4 5" key="1">
    <citation type="journal article" date="2018" name="PLoS Genet.">
        <title>Population sequencing reveals clonal diversity and ancestral inbreeding in the grapevine cultivar Chardonnay.</title>
        <authorList>
            <person name="Roach M.J."/>
            <person name="Johnson D.L."/>
            <person name="Bohlmann J."/>
            <person name="van Vuuren H.J."/>
            <person name="Jones S.J."/>
            <person name="Pretorius I.S."/>
            <person name="Schmidt S.A."/>
            <person name="Borneman A.R."/>
        </authorList>
    </citation>
    <scope>NUCLEOTIDE SEQUENCE [LARGE SCALE GENOMIC DNA]</scope>
    <source>
        <strain evidence="5">cv. Chardonnay</strain>
        <tissue evidence="4">Leaf</tissue>
    </source>
</reference>
<evidence type="ECO:0000259" key="2">
    <source>
        <dbReference type="Pfam" id="PF07727"/>
    </source>
</evidence>
<dbReference type="AlphaFoldDB" id="A0A438E011"/>
<feature type="domain" description="Retrotransposon Copia-like N-terminal" evidence="3">
    <location>
        <begin position="21"/>
        <end position="56"/>
    </location>
</feature>
<feature type="domain" description="Reverse transcriptase Ty1/copia-type" evidence="2">
    <location>
        <begin position="494"/>
        <end position="623"/>
    </location>
</feature>
<dbReference type="Proteomes" id="UP000288805">
    <property type="component" value="Unassembled WGS sequence"/>
</dbReference>
<dbReference type="InterPro" id="IPR029472">
    <property type="entry name" value="Copia-like_N"/>
</dbReference>
<protein>
    <submittedName>
        <fullName evidence="4">Retrovirus-related Pol polyprotein from transposon RE1</fullName>
    </submittedName>
</protein>
<dbReference type="PANTHER" id="PTHR11439">
    <property type="entry name" value="GAG-POL-RELATED RETROTRANSPOSON"/>
    <property type="match status" value="1"/>
</dbReference>
<evidence type="ECO:0000256" key="1">
    <source>
        <dbReference type="SAM" id="MobiDB-lite"/>
    </source>
</evidence>
<sequence length="769" mass="87057">MTSSQMIPSNSISSSAHHTFSVKLTPRNYLAWKTQFNPLLNYQNLTGFVDGSTVAPSKTIKDFSTPPTEISNPEYETWYKKDQMFHSWILSSLSEEIFPYVIRLSSSYERAKALAYELNAASRPLTPAEFNAIIYHNIGSDYHAIIAALNLRSKPSNSAPLLPTPSQNNNHKKSSNWNGNRPRGPCQICGYRNHTTDHCCRRYSRYNSHNQNATPHVNYSSAGHSQNNCASSQVPVANYTHGGSNMPWHPDTAANYHIIPDLANLNITHDYNGHDRLHVGNGQGLQIPHTSITSLPSSSGSLSLKNVLYDQVSKKILLQGPSEDGVYTFCPNVKQAFTTKAPTMDQWHAALGHPQRHIVSSLIKQFHLPCSTLCQANQRCKEENQRKRSNNKQFRIVVRNFAHHAKPLEAAKEISHTMPNFSCQTTTEDDFSGDEWLGFTFLGVMEARFSFKSLKITLNAQYLHLKLQRTLQISRGFTLKVYLHHPRVLLEIQNHTWVLVPQPPTANIIGSKWVYRIKRKANGEIDRFKARLVAKGYSQQPGIDYTDTFSPVVKATTIQTILSIVTSSHWPIHQLDISNAFLHGFIDSDIYMEQPIGFKDSSHPDYDLGFQALKVDSSLFILHQVRSDQPFQFETLDPFISSWLCHTPMSTNPPLSKLFGDPLSNAEQYRQVVGSLYYITLTKLDISFSVNKLSQFMHQPTQEHWTAVKRLLRYLKATVGFGLFFSKHSILDLQCFTNNDWGGCPDDCRSTNGYAVYLGKNLISWTSKK</sequence>
<gene>
    <name evidence="4" type="primary">RE1_723</name>
    <name evidence="4" type="ORF">CK203_069695</name>
</gene>
<evidence type="ECO:0000259" key="3">
    <source>
        <dbReference type="Pfam" id="PF14244"/>
    </source>
</evidence>
<dbReference type="Pfam" id="PF07727">
    <property type="entry name" value="RVT_2"/>
    <property type="match status" value="1"/>
</dbReference>
<comment type="caution">
    <text evidence="4">The sequence shown here is derived from an EMBL/GenBank/DDBJ whole genome shotgun (WGS) entry which is preliminary data.</text>
</comment>
<dbReference type="Pfam" id="PF14244">
    <property type="entry name" value="Retrotran_gag_3"/>
    <property type="match status" value="1"/>
</dbReference>
<feature type="region of interest" description="Disordered" evidence="1">
    <location>
        <begin position="157"/>
        <end position="179"/>
    </location>
</feature>
<proteinExistence type="predicted"/>
<organism evidence="4 5">
    <name type="scientific">Vitis vinifera</name>
    <name type="common">Grape</name>
    <dbReference type="NCBI Taxonomy" id="29760"/>
    <lineage>
        <taxon>Eukaryota</taxon>
        <taxon>Viridiplantae</taxon>
        <taxon>Streptophyta</taxon>
        <taxon>Embryophyta</taxon>
        <taxon>Tracheophyta</taxon>
        <taxon>Spermatophyta</taxon>
        <taxon>Magnoliopsida</taxon>
        <taxon>eudicotyledons</taxon>
        <taxon>Gunneridae</taxon>
        <taxon>Pentapetalae</taxon>
        <taxon>rosids</taxon>
        <taxon>Vitales</taxon>
        <taxon>Vitaceae</taxon>
        <taxon>Viteae</taxon>
        <taxon>Vitis</taxon>
    </lineage>
</organism>